<proteinExistence type="predicted"/>
<dbReference type="InterPro" id="IPR000182">
    <property type="entry name" value="GNAT_dom"/>
</dbReference>
<keyword evidence="3" id="KW-1185">Reference proteome</keyword>
<dbReference type="SUPFAM" id="SSF55729">
    <property type="entry name" value="Acyl-CoA N-acyltransferases (Nat)"/>
    <property type="match status" value="1"/>
</dbReference>
<evidence type="ECO:0000259" key="1">
    <source>
        <dbReference type="PROSITE" id="PS51186"/>
    </source>
</evidence>
<name>A0A9W4GRU1_9ACTN</name>
<dbReference type="Pfam" id="PF13673">
    <property type="entry name" value="Acetyltransf_10"/>
    <property type="match status" value="1"/>
</dbReference>
<dbReference type="CDD" id="cd04301">
    <property type="entry name" value="NAT_SF"/>
    <property type="match status" value="1"/>
</dbReference>
<dbReference type="GO" id="GO:0016747">
    <property type="term" value="F:acyltransferase activity, transferring groups other than amino-acyl groups"/>
    <property type="evidence" value="ECO:0007669"/>
    <property type="project" value="InterPro"/>
</dbReference>
<reference evidence="2" key="1">
    <citation type="submission" date="2021-05" db="EMBL/GenBank/DDBJ databases">
        <authorList>
            <person name="Arsene-Ploetze F."/>
        </authorList>
    </citation>
    <scope>NUCLEOTIDE SEQUENCE</scope>
    <source>
        <strain evidence="2">DSM 42138</strain>
    </source>
</reference>
<dbReference type="PANTHER" id="PTHR42791">
    <property type="entry name" value="GNAT FAMILY ACETYLTRANSFERASE"/>
    <property type="match status" value="1"/>
</dbReference>
<organism evidence="2 3">
    <name type="scientific">Actinacidiphila cocklensis</name>
    <dbReference type="NCBI Taxonomy" id="887465"/>
    <lineage>
        <taxon>Bacteria</taxon>
        <taxon>Bacillati</taxon>
        <taxon>Actinomycetota</taxon>
        <taxon>Actinomycetes</taxon>
        <taxon>Kitasatosporales</taxon>
        <taxon>Streptomycetaceae</taxon>
        <taxon>Actinacidiphila</taxon>
    </lineage>
</organism>
<dbReference type="PROSITE" id="PS51186">
    <property type="entry name" value="GNAT"/>
    <property type="match status" value="1"/>
</dbReference>
<gene>
    <name evidence="2" type="ORF">SCOCK_30340</name>
</gene>
<feature type="domain" description="N-acetyltransferase" evidence="1">
    <location>
        <begin position="3"/>
        <end position="196"/>
    </location>
</feature>
<evidence type="ECO:0000313" key="3">
    <source>
        <dbReference type="Proteomes" id="UP001152519"/>
    </source>
</evidence>
<dbReference type="EMBL" id="CAJSLV010000059">
    <property type="protein sequence ID" value="CAG6395107.1"/>
    <property type="molecule type" value="Genomic_DNA"/>
</dbReference>
<dbReference type="Gene3D" id="3.40.630.30">
    <property type="match status" value="1"/>
</dbReference>
<dbReference type="AlphaFoldDB" id="A0A9W4GRU1"/>
<comment type="caution">
    <text evidence="2">The sequence shown here is derived from an EMBL/GenBank/DDBJ whole genome shotgun (WGS) entry which is preliminary data.</text>
</comment>
<sequence>MGVAIRRAGQDDTAAVTDLLDRVFGEDPVSGWVFPDPDDRRAKHGTMMGAFAASALAEGYVDLAEDGSAVALWFSVPAGGHPADEDGPAELRRAVDPANERVEAIARILDERHPKDRAHEHLMLIAVDASARSQGRGTELINNVLERCDREGRAAYLEASSLRSRALYARLGFVWTGSTIDLPDGPQMYPMWRDAAPATDA</sequence>
<protein>
    <submittedName>
        <fullName evidence="2">Acetyltransferase (GNAT) family protein</fullName>
    </submittedName>
</protein>
<evidence type="ECO:0000313" key="2">
    <source>
        <dbReference type="EMBL" id="CAG6395107.1"/>
    </source>
</evidence>
<dbReference type="PANTHER" id="PTHR42791:SF1">
    <property type="entry name" value="N-ACETYLTRANSFERASE DOMAIN-CONTAINING PROTEIN"/>
    <property type="match status" value="1"/>
</dbReference>
<dbReference type="InterPro" id="IPR016181">
    <property type="entry name" value="Acyl_CoA_acyltransferase"/>
</dbReference>
<dbReference type="InterPro" id="IPR052523">
    <property type="entry name" value="Trichothecene_AcTrans"/>
</dbReference>
<dbReference type="RefSeq" id="WP_251492014.1">
    <property type="nucleotide sequence ID" value="NZ_CAJSLV010000059.1"/>
</dbReference>
<accession>A0A9W4GRU1</accession>
<dbReference type="Proteomes" id="UP001152519">
    <property type="component" value="Unassembled WGS sequence"/>
</dbReference>